<feature type="domain" description="DUF5118" evidence="5">
    <location>
        <begin position="56"/>
        <end position="104"/>
    </location>
</feature>
<dbReference type="Pfam" id="PF17148">
    <property type="entry name" value="DUF5117"/>
    <property type="match status" value="1"/>
</dbReference>
<dbReference type="InterPro" id="IPR032534">
    <property type="entry name" value="EcxA_zinc-bd"/>
</dbReference>
<evidence type="ECO:0000313" key="6">
    <source>
        <dbReference type="EMBL" id="GCC51237.1"/>
    </source>
</evidence>
<dbReference type="Proteomes" id="UP000288227">
    <property type="component" value="Unassembled WGS sequence"/>
</dbReference>
<gene>
    <name evidence="6" type="ORF">SanaruYs_14580</name>
</gene>
<evidence type="ECO:0000259" key="3">
    <source>
        <dbReference type="Pfam" id="PF16313"/>
    </source>
</evidence>
<dbReference type="InterPro" id="IPR033413">
    <property type="entry name" value="DUF5117"/>
</dbReference>
<evidence type="ECO:0000256" key="2">
    <source>
        <dbReference type="SAM" id="SignalP"/>
    </source>
</evidence>
<feature type="region of interest" description="Disordered" evidence="1">
    <location>
        <begin position="30"/>
        <end position="51"/>
    </location>
</feature>
<feature type="domain" description="EcxA zinc-binding" evidence="3">
    <location>
        <begin position="432"/>
        <end position="738"/>
    </location>
</feature>
<feature type="signal peptide" evidence="2">
    <location>
        <begin position="1"/>
        <end position="28"/>
    </location>
</feature>
<dbReference type="GO" id="GO:0008237">
    <property type="term" value="F:metallopeptidase activity"/>
    <property type="evidence" value="ECO:0007669"/>
    <property type="project" value="UniProtKB-KW"/>
</dbReference>
<accession>A0A401U8N3</accession>
<keyword evidence="6" id="KW-0378">Hydrolase</keyword>
<dbReference type="PANTHER" id="PTHR38478:SF1">
    <property type="entry name" value="ZINC DEPENDENT METALLOPROTEASE DOMAIN LIPOPROTEIN"/>
    <property type="match status" value="1"/>
</dbReference>
<keyword evidence="6" id="KW-0645">Protease</keyword>
<reference evidence="6 7" key="1">
    <citation type="submission" date="2018-11" db="EMBL/GenBank/DDBJ databases">
        <title>Chryseotalea sanarue gen. nov., sp., nov., a member of the family Cytophagaceae, isolated from a brackish lake in Hamamatsu Japan.</title>
        <authorList>
            <person name="Maejima Y."/>
            <person name="Iino T."/>
            <person name="Muraguchi Y."/>
            <person name="Fukuda K."/>
            <person name="Ohkuma M."/>
            <person name="Moriuchi R."/>
            <person name="Dohra H."/>
            <person name="Kimbara K."/>
            <person name="Shintani M."/>
        </authorList>
    </citation>
    <scope>NUCLEOTIDE SEQUENCE [LARGE SCALE GENOMIC DNA]</scope>
    <source>
        <strain evidence="6 7">Ys</strain>
    </source>
</reference>
<feature type="domain" description="DUF5117" evidence="4">
    <location>
        <begin position="112"/>
        <end position="298"/>
    </location>
</feature>
<evidence type="ECO:0000259" key="5">
    <source>
        <dbReference type="Pfam" id="PF17162"/>
    </source>
</evidence>
<dbReference type="AlphaFoldDB" id="A0A401U8N3"/>
<dbReference type="EMBL" id="BHXQ01000002">
    <property type="protein sequence ID" value="GCC51237.1"/>
    <property type="molecule type" value="Genomic_DNA"/>
</dbReference>
<keyword evidence="2" id="KW-0732">Signal</keyword>
<protein>
    <submittedName>
        <fullName evidence="6">Zinc-dependent metalloprotease</fullName>
    </submittedName>
</protein>
<dbReference type="Pfam" id="PF17162">
    <property type="entry name" value="DUF5118"/>
    <property type="match status" value="1"/>
</dbReference>
<dbReference type="OrthoDB" id="9776599at2"/>
<comment type="caution">
    <text evidence="6">The sequence shown here is derived from an EMBL/GenBank/DDBJ whole genome shotgun (WGS) entry which is preliminary data.</text>
</comment>
<dbReference type="SUPFAM" id="SSF55486">
    <property type="entry name" value="Metalloproteases ('zincins'), catalytic domain"/>
    <property type="match status" value="1"/>
</dbReference>
<proteinExistence type="predicted"/>
<organism evidence="6 7">
    <name type="scientific">Chryseotalea sanaruensis</name>
    <dbReference type="NCBI Taxonomy" id="2482724"/>
    <lineage>
        <taxon>Bacteria</taxon>
        <taxon>Pseudomonadati</taxon>
        <taxon>Bacteroidota</taxon>
        <taxon>Cytophagia</taxon>
        <taxon>Cytophagales</taxon>
        <taxon>Chryseotaleaceae</taxon>
        <taxon>Chryseotalea</taxon>
    </lineage>
</organism>
<evidence type="ECO:0000259" key="4">
    <source>
        <dbReference type="Pfam" id="PF17148"/>
    </source>
</evidence>
<dbReference type="InterPro" id="IPR034032">
    <property type="entry name" value="Zn_MMP-like_bac"/>
</dbReference>
<feature type="chain" id="PRO_5019027926" evidence="2">
    <location>
        <begin position="29"/>
        <end position="834"/>
    </location>
</feature>
<evidence type="ECO:0000256" key="1">
    <source>
        <dbReference type="SAM" id="MobiDB-lite"/>
    </source>
</evidence>
<sequence>MKIVSTKTVGAALLLSAFMLTAVAPALAQKKKKGSPATPPPAAAANGEKKDAGGIQPYDKVITAKAVSDDGLFKVHNIDGKYFYEIPDSLVDREMLMVTRIAKTADNIGYGGENLRNQVVRWQKKDKKVLLRVVSYSNIADENSPMSLSVRNSNFEPIIQTFDIKAIGKDSSLVIEVTALFTKDVPALGFDDNRRKQFKVSSLDDSRTFIEHVKSFPINIEARHVLTYKAGEAPSNSSVGSISLEMNNSMILLPKKAMMPRLADDRVGFFAQSQVDFGQDAQKAVTTSYIRRWRLEPKDVEAYKRGELVEPKKQIVYYIDPATPEKWRPYLKQGVEDWNAAFERAGFKNAITAKDAPTKEEDPDWSPEDARYSVIRYFASDIQNAYGPHVADPRSGEILESDIGWYHNVMNLLRNWFFIQTAAINPDARGVKFKDEVMGRLIRFVSSHEVGHTLGLPHNFGSSFAYPVDSLRSATFTKKSGTAPSIMDYARFNYIAQPEDKGVSLMPDVGEYDKYAVMWGYKYIPEAKTSQEEKAILNKWILEKANNPVYFYGRQTGNPQDPRSQSEDLGNDAMKASTYGVANLKRIIPNLIEWTKEEGKNYDDLQELYGQVLGQWNRYNGHVRANIGGVYDTPKSYEQAGNVFVPVPKDIQKKAMTYLQKETFATPTWMLDQNILKKIENAGSLDRIRSAQVGSLNNLLDPSRIARLLEAEAALGNSTYTALEMMSDLRNGIWSELAAGRTIDAYRRNLQRAHIERLEYLMKEEPAPVPANFRAFIGGTPIDVSQSDIRPMVRAELKTLRTQINGAIARTADPMSKYHLEDAVQRINQILDPK</sequence>
<keyword evidence="6" id="KW-0482">Metalloprotease</keyword>
<keyword evidence="7" id="KW-1185">Reference proteome</keyword>
<dbReference type="Pfam" id="PF16313">
    <property type="entry name" value="DUF4953"/>
    <property type="match status" value="1"/>
</dbReference>
<dbReference type="PANTHER" id="PTHR38478">
    <property type="entry name" value="PEPTIDASE M1A AND M12B"/>
    <property type="match status" value="1"/>
</dbReference>
<evidence type="ECO:0000313" key="7">
    <source>
        <dbReference type="Proteomes" id="UP000288227"/>
    </source>
</evidence>
<dbReference type="RefSeq" id="WP_127121870.1">
    <property type="nucleotide sequence ID" value="NZ_BHXQ01000002.1"/>
</dbReference>
<name>A0A401U8N3_9BACT</name>
<dbReference type="InterPro" id="IPR033428">
    <property type="entry name" value="DUF5118"/>
</dbReference>
<dbReference type="CDD" id="cd04276">
    <property type="entry name" value="ZnMc_MMP_like_2"/>
    <property type="match status" value="1"/>
</dbReference>
<dbReference type="GO" id="GO:0006508">
    <property type="term" value="P:proteolysis"/>
    <property type="evidence" value="ECO:0007669"/>
    <property type="project" value="UniProtKB-KW"/>
</dbReference>